<organism evidence="2">
    <name type="scientific">Arundo donax</name>
    <name type="common">Giant reed</name>
    <name type="synonym">Donax arundinaceus</name>
    <dbReference type="NCBI Taxonomy" id="35708"/>
    <lineage>
        <taxon>Eukaryota</taxon>
        <taxon>Viridiplantae</taxon>
        <taxon>Streptophyta</taxon>
        <taxon>Embryophyta</taxon>
        <taxon>Tracheophyta</taxon>
        <taxon>Spermatophyta</taxon>
        <taxon>Magnoliopsida</taxon>
        <taxon>Liliopsida</taxon>
        <taxon>Poales</taxon>
        <taxon>Poaceae</taxon>
        <taxon>PACMAD clade</taxon>
        <taxon>Arundinoideae</taxon>
        <taxon>Arundineae</taxon>
        <taxon>Arundo</taxon>
    </lineage>
</organism>
<accession>A0A0A9FF67</accession>
<dbReference type="AlphaFoldDB" id="A0A0A9FF67"/>
<reference evidence="2" key="2">
    <citation type="journal article" date="2015" name="Data Brief">
        <title>Shoot transcriptome of the giant reed, Arundo donax.</title>
        <authorList>
            <person name="Barrero R.A."/>
            <person name="Guerrero F.D."/>
            <person name="Moolhuijzen P."/>
            <person name="Goolsby J.A."/>
            <person name="Tidwell J."/>
            <person name="Bellgard S.E."/>
            <person name="Bellgard M.I."/>
        </authorList>
    </citation>
    <scope>NUCLEOTIDE SEQUENCE</scope>
    <source>
        <tissue evidence="2">Shoot tissue taken approximately 20 cm above the soil surface</tissue>
    </source>
</reference>
<dbReference type="EMBL" id="GBRH01189125">
    <property type="protein sequence ID" value="JAE08771.1"/>
    <property type="molecule type" value="Transcribed_RNA"/>
</dbReference>
<sequence length="43" mass="5413">MQYHLHRLHKPEWHQQKHRIWKEHQYHSPHPKQPCLKLDLGDA</sequence>
<proteinExistence type="predicted"/>
<name>A0A0A9FF67_ARUDO</name>
<feature type="region of interest" description="Disordered" evidence="1">
    <location>
        <begin position="24"/>
        <end position="43"/>
    </location>
</feature>
<evidence type="ECO:0000313" key="2">
    <source>
        <dbReference type="EMBL" id="JAE08771.1"/>
    </source>
</evidence>
<protein>
    <submittedName>
        <fullName evidence="2">Uncharacterized protein</fullName>
    </submittedName>
</protein>
<evidence type="ECO:0000256" key="1">
    <source>
        <dbReference type="SAM" id="MobiDB-lite"/>
    </source>
</evidence>
<reference evidence="2" key="1">
    <citation type="submission" date="2014-09" db="EMBL/GenBank/DDBJ databases">
        <authorList>
            <person name="Magalhaes I.L.F."/>
            <person name="Oliveira U."/>
            <person name="Santos F.R."/>
            <person name="Vidigal T.H.D.A."/>
            <person name="Brescovit A.D."/>
            <person name="Santos A.J."/>
        </authorList>
    </citation>
    <scope>NUCLEOTIDE SEQUENCE</scope>
    <source>
        <tissue evidence="2">Shoot tissue taken approximately 20 cm above the soil surface</tissue>
    </source>
</reference>